<organism evidence="2 3">
    <name type="scientific">Eptatretus burgeri</name>
    <name type="common">Inshore hagfish</name>
    <dbReference type="NCBI Taxonomy" id="7764"/>
    <lineage>
        <taxon>Eukaryota</taxon>
        <taxon>Metazoa</taxon>
        <taxon>Chordata</taxon>
        <taxon>Craniata</taxon>
        <taxon>Vertebrata</taxon>
        <taxon>Cyclostomata</taxon>
        <taxon>Myxini</taxon>
        <taxon>Myxiniformes</taxon>
        <taxon>Myxinidae</taxon>
        <taxon>Eptatretinae</taxon>
        <taxon>Eptatretus</taxon>
    </lineage>
</organism>
<dbReference type="AlphaFoldDB" id="A0A8C4NIH0"/>
<feature type="domain" description="Mab-21-like HhH/H2TH-like" evidence="1">
    <location>
        <begin position="313"/>
        <end position="380"/>
    </location>
</feature>
<dbReference type="SMART" id="SM01265">
    <property type="entry name" value="Mab-21"/>
    <property type="match status" value="1"/>
</dbReference>
<evidence type="ECO:0000259" key="1">
    <source>
        <dbReference type="Pfam" id="PF20266"/>
    </source>
</evidence>
<dbReference type="InterPro" id="IPR024810">
    <property type="entry name" value="MAB21L/cGLR"/>
</dbReference>
<dbReference type="PANTHER" id="PTHR10656">
    <property type="entry name" value="CELL FATE DETERMINING PROTEIN MAB21-RELATED"/>
    <property type="match status" value="1"/>
</dbReference>
<dbReference type="Gene3D" id="1.10.1410.40">
    <property type="match status" value="1"/>
</dbReference>
<evidence type="ECO:0000313" key="2">
    <source>
        <dbReference type="Ensembl" id="ENSEBUP00000002921.1"/>
    </source>
</evidence>
<dbReference type="InterPro" id="IPR046906">
    <property type="entry name" value="Mab-21_HhH/H2TH-like"/>
</dbReference>
<keyword evidence="3" id="KW-1185">Reference proteome</keyword>
<dbReference type="Pfam" id="PF20266">
    <property type="entry name" value="Mab-21_C"/>
    <property type="match status" value="1"/>
</dbReference>
<dbReference type="PANTHER" id="PTHR10656:SF7">
    <property type="entry name" value="PROTEIN MAB-21-LIKE 4"/>
    <property type="match status" value="1"/>
</dbReference>
<reference evidence="2" key="1">
    <citation type="submission" date="2025-08" db="UniProtKB">
        <authorList>
            <consortium name="Ensembl"/>
        </authorList>
    </citation>
    <scope>IDENTIFICATION</scope>
</reference>
<evidence type="ECO:0000313" key="3">
    <source>
        <dbReference type="Proteomes" id="UP000694388"/>
    </source>
</evidence>
<reference evidence="2" key="2">
    <citation type="submission" date="2025-09" db="UniProtKB">
        <authorList>
            <consortium name="Ensembl"/>
        </authorList>
    </citation>
    <scope>IDENTIFICATION</scope>
</reference>
<sequence length="548" mass="62483">MWAVETEKEKWFLRYLETVQLRQDETLKEMEEIILLMNKVLQRVSEIEPCFLPPTPHLPTGLPGNLTLVTRPELTELHLTVPVSLSGMVAMVTSHSPHLYELNGYKHVEPKDATECYLSLKDFEPHDPMCSESGALQSLKTTVSRGKEHANHDSVIHSTGDGCTAHIIPGRIIDLLRVRLKDAVGFCEQNRIIPYKSINVSLLCLESPNVMLLVKHGARYQRIWLVPFVKEIVREWLPKEWPGQIITERDPRIEKNLQTLMLNLKAQTFYHWSVCLSQAVQVVLEAQRQGGHLLDALTILDSVNKIHWQRWNGMPILKIYHLQTALLWAMAFFPSLEDWADLESSVYRLVVILLRAANLQTLPDFFLPGVNAFTAGSTSPLQEEDMRRLYGLLQNFATTPEQFLIIHTSQIPPRVKEHLCAPLRRLLHLPEVTRDGHTLWKQAYFDLLLREVWATSYLLCSHREWDVEGQGEDSVEITDSLSVCLCPTLPSFKFCSLSPLPIPIPTLIILPLTLSHPSFPSSMYSSVMSFLDPPPVCETDPHCILDLP</sequence>
<name>A0A8C4NIH0_EPTBU</name>
<proteinExistence type="predicted"/>
<dbReference type="Proteomes" id="UP000694388">
    <property type="component" value="Unplaced"/>
</dbReference>
<dbReference type="Ensembl" id="ENSEBUT00000003284.1">
    <property type="protein sequence ID" value="ENSEBUP00000002921.1"/>
    <property type="gene ID" value="ENSEBUG00000002171.1"/>
</dbReference>
<dbReference type="OMA" id="KYANTSE"/>
<accession>A0A8C4NIH0</accession>
<protein>
    <recommendedName>
        <fullName evidence="1">Mab-21-like HhH/H2TH-like domain-containing protein</fullName>
    </recommendedName>
</protein>